<dbReference type="EMBL" id="JAIZAY010000006">
    <property type="protein sequence ID" value="KAJ8040108.1"/>
    <property type="molecule type" value="Genomic_DNA"/>
</dbReference>
<keyword evidence="3" id="KW-1185">Reference proteome</keyword>
<evidence type="ECO:0000313" key="3">
    <source>
        <dbReference type="Proteomes" id="UP001152320"/>
    </source>
</evidence>
<name>A0A9Q1HC85_HOLLE</name>
<feature type="compositionally biased region" description="Polar residues" evidence="1">
    <location>
        <begin position="82"/>
        <end position="94"/>
    </location>
</feature>
<feature type="compositionally biased region" description="Basic residues" evidence="1">
    <location>
        <begin position="97"/>
        <end position="113"/>
    </location>
</feature>
<proteinExistence type="predicted"/>
<dbReference type="AlphaFoldDB" id="A0A9Q1HC85"/>
<evidence type="ECO:0000256" key="1">
    <source>
        <dbReference type="SAM" id="MobiDB-lite"/>
    </source>
</evidence>
<organism evidence="2 3">
    <name type="scientific">Holothuria leucospilota</name>
    <name type="common">Black long sea cucumber</name>
    <name type="synonym">Mertensiothuria leucospilota</name>
    <dbReference type="NCBI Taxonomy" id="206669"/>
    <lineage>
        <taxon>Eukaryota</taxon>
        <taxon>Metazoa</taxon>
        <taxon>Echinodermata</taxon>
        <taxon>Eleutherozoa</taxon>
        <taxon>Echinozoa</taxon>
        <taxon>Holothuroidea</taxon>
        <taxon>Aspidochirotacea</taxon>
        <taxon>Aspidochirotida</taxon>
        <taxon>Holothuriidae</taxon>
        <taxon>Holothuria</taxon>
    </lineage>
</organism>
<evidence type="ECO:0000313" key="2">
    <source>
        <dbReference type="EMBL" id="KAJ8040108.1"/>
    </source>
</evidence>
<sequence>MPIPRNERQLHVQLVGSTVHLGRPFYKALVFLVCASSLSVAASATSRGATTDTSGQILYSQTNPIPQILADPMTVKTEERTVNPSGQPTFSQLPMGTRRRHRHNRGRRRKHRNNLMEDTSSNAAEVNSGASIKIASTSSGWDNTGVIASTPWKASPRKSHSDSDETEIISLCPNCGLRDGNRHVHQPLNREEMVNIRIEAVKQQILDKLRLSRPPQVNVSKLHIPEPLFEGRIPDLAEQYTGEFNHNGDTIHGEHGRESYYGTTTKIIIQAEQMKHYVHRRQQEGSVLLSDSHPPTPRKTSTPLSCGFTGMGPCLLIIRLPQIPIFQ</sequence>
<dbReference type="OrthoDB" id="6516235at2759"/>
<gene>
    <name evidence="2" type="ORF">HOLleu_14313</name>
</gene>
<dbReference type="Gene3D" id="2.60.120.970">
    <property type="match status" value="1"/>
</dbReference>
<accession>A0A9Q1HC85</accession>
<protein>
    <submittedName>
        <fullName evidence="2">Uncharacterized protein</fullName>
    </submittedName>
</protein>
<dbReference type="Proteomes" id="UP001152320">
    <property type="component" value="Chromosome 6"/>
</dbReference>
<comment type="caution">
    <text evidence="2">The sequence shown here is derived from an EMBL/GenBank/DDBJ whole genome shotgun (WGS) entry which is preliminary data.</text>
</comment>
<feature type="region of interest" description="Disordered" evidence="1">
    <location>
        <begin position="78"/>
        <end position="116"/>
    </location>
</feature>
<reference evidence="2" key="1">
    <citation type="submission" date="2021-10" db="EMBL/GenBank/DDBJ databases">
        <title>Tropical sea cucumber genome reveals ecological adaptation and Cuvierian tubules defense mechanism.</title>
        <authorList>
            <person name="Chen T."/>
        </authorList>
    </citation>
    <scope>NUCLEOTIDE SEQUENCE</scope>
    <source>
        <strain evidence="2">Nanhai2018</strain>
        <tissue evidence="2">Muscle</tissue>
    </source>
</reference>